<dbReference type="PANTHER" id="PTHR18964">
    <property type="entry name" value="ROK (REPRESSOR, ORF, KINASE) FAMILY"/>
    <property type="match status" value="1"/>
</dbReference>
<dbReference type="GO" id="GO:0004340">
    <property type="term" value="F:glucokinase activity"/>
    <property type="evidence" value="ECO:0007669"/>
    <property type="project" value="UniProtKB-EC"/>
</dbReference>
<evidence type="ECO:0000313" key="3">
    <source>
        <dbReference type="Proteomes" id="UP001242480"/>
    </source>
</evidence>
<evidence type="ECO:0000313" key="2">
    <source>
        <dbReference type="EMBL" id="MDQ0471775.1"/>
    </source>
</evidence>
<dbReference type="Gene3D" id="3.30.420.40">
    <property type="match status" value="2"/>
</dbReference>
<sequence length="312" mass="31454">MAHARSHIGIDLGGTHVRCARVDAQGRILAAERRQTSQAGPEAVMRQMADLVGRLREPGTRGVGIGVPGAIDAATGTVLNIPALAGWGHVPLAEAVSRASGLPCLLENDAKAAALGEWRAGAGRGCDNLAYVTVGTGIGGGMIVDGRLIRGIGGLAGEVGHTHVTDSSEPCACGRYGCWQAVASGTALAGRARAAVAAEPSSRIAVLAGGEAVTAFHVAQAAREGDERALALLADFARLLGMGFANVQHCYSPSRIIMGGGMSALFDLLQADMASALRAGLLAGFPPAEILAAELGDDAGLVGAAMIAAEIE</sequence>
<dbReference type="InterPro" id="IPR043129">
    <property type="entry name" value="ATPase_NBD"/>
</dbReference>
<organism evidence="2 3">
    <name type="scientific">Labrys wisconsinensis</name>
    <dbReference type="NCBI Taxonomy" id="425677"/>
    <lineage>
        <taxon>Bacteria</taxon>
        <taxon>Pseudomonadati</taxon>
        <taxon>Pseudomonadota</taxon>
        <taxon>Alphaproteobacteria</taxon>
        <taxon>Hyphomicrobiales</taxon>
        <taxon>Xanthobacteraceae</taxon>
        <taxon>Labrys</taxon>
    </lineage>
</organism>
<dbReference type="EMBL" id="JAUSVX010000010">
    <property type="protein sequence ID" value="MDQ0471775.1"/>
    <property type="molecule type" value="Genomic_DNA"/>
</dbReference>
<dbReference type="InterPro" id="IPR049874">
    <property type="entry name" value="ROK_cs"/>
</dbReference>
<dbReference type="InterPro" id="IPR000600">
    <property type="entry name" value="ROK"/>
</dbReference>
<comment type="similarity">
    <text evidence="1">Belongs to the ROK (NagC/XylR) family.</text>
</comment>
<dbReference type="RefSeq" id="WP_307277506.1">
    <property type="nucleotide sequence ID" value="NZ_JAUSVX010000010.1"/>
</dbReference>
<dbReference type="Proteomes" id="UP001242480">
    <property type="component" value="Unassembled WGS sequence"/>
</dbReference>
<reference evidence="2 3" key="1">
    <citation type="submission" date="2023-07" db="EMBL/GenBank/DDBJ databases">
        <title>Genomic Encyclopedia of Type Strains, Phase IV (KMG-IV): sequencing the most valuable type-strain genomes for metagenomic binning, comparative biology and taxonomic classification.</title>
        <authorList>
            <person name="Goeker M."/>
        </authorList>
    </citation>
    <scope>NUCLEOTIDE SEQUENCE [LARGE SCALE GENOMIC DNA]</scope>
    <source>
        <strain evidence="2 3">DSM 19619</strain>
    </source>
</reference>
<keyword evidence="2" id="KW-0808">Transferase</keyword>
<accession>A0ABU0JBW0</accession>
<dbReference type="SUPFAM" id="SSF53067">
    <property type="entry name" value="Actin-like ATPase domain"/>
    <property type="match status" value="1"/>
</dbReference>
<gene>
    <name evidence="2" type="ORF">QO011_004802</name>
</gene>
<comment type="caution">
    <text evidence="2">The sequence shown here is derived from an EMBL/GenBank/DDBJ whole genome shotgun (WGS) entry which is preliminary data.</text>
</comment>
<dbReference type="PANTHER" id="PTHR18964:SF149">
    <property type="entry name" value="BIFUNCTIONAL UDP-N-ACETYLGLUCOSAMINE 2-EPIMERASE_N-ACETYLMANNOSAMINE KINASE"/>
    <property type="match status" value="1"/>
</dbReference>
<dbReference type="EC" id="2.7.1.2" evidence="2"/>
<keyword evidence="3" id="KW-1185">Reference proteome</keyword>
<proteinExistence type="inferred from homology"/>
<protein>
    <submittedName>
        <fullName evidence="2">Glucokinase</fullName>
        <ecNumber evidence="2">2.7.1.2</ecNumber>
    </submittedName>
</protein>
<dbReference type="Pfam" id="PF00480">
    <property type="entry name" value="ROK"/>
    <property type="match status" value="1"/>
</dbReference>
<evidence type="ECO:0000256" key="1">
    <source>
        <dbReference type="ARBA" id="ARBA00006479"/>
    </source>
</evidence>
<name>A0ABU0JBW0_9HYPH</name>
<dbReference type="PROSITE" id="PS01125">
    <property type="entry name" value="ROK"/>
    <property type="match status" value="1"/>
</dbReference>